<evidence type="ECO:0000259" key="1">
    <source>
        <dbReference type="Pfam" id="PF00248"/>
    </source>
</evidence>
<sequence>MQKQCLVQGNNPTNKEYEADLTSSRLIYGCMRITGDNSAADRAKGKAAIRAAIDAGYNHFDHADIYGANECERLFGEIIKESPSLRDQMIITSKAGIRPKRDMQEYAPTRYDFSQSYILNSVDGCLQRLGIDQLDMFLLHRPDYLMDIHEVAESFAILKAAGKVKHFGVSNFTPSQVTALGSAMSMPLVANQIEINIHNINSLLDGTLDQCQQDNICPIAWCPLGGVAYPAWGNTFTTDDEFRIKQEFDLQAQKYECEPWLIMLAWLIKHPANIFPIIGSTTPERIRAATQVFELSYTRDDWYRLLEARNGESVP</sequence>
<dbReference type="Gene3D" id="3.20.20.100">
    <property type="entry name" value="NADP-dependent oxidoreductase domain"/>
    <property type="match status" value="1"/>
</dbReference>
<dbReference type="PANTHER" id="PTHR43364">
    <property type="entry name" value="NADH-SPECIFIC METHYLGLYOXAL REDUCTASE-RELATED"/>
    <property type="match status" value="1"/>
</dbReference>
<organism evidence="2 3">
    <name type="scientific">Thalassotalea profundi</name>
    <dbReference type="NCBI Taxonomy" id="2036687"/>
    <lineage>
        <taxon>Bacteria</taxon>
        <taxon>Pseudomonadati</taxon>
        <taxon>Pseudomonadota</taxon>
        <taxon>Gammaproteobacteria</taxon>
        <taxon>Alteromonadales</taxon>
        <taxon>Colwelliaceae</taxon>
        <taxon>Thalassotalea</taxon>
    </lineage>
</organism>
<reference evidence="3" key="1">
    <citation type="journal article" date="2019" name="Int. J. Syst. Evol. Microbiol.">
        <title>The Global Catalogue of Microorganisms (GCM) 10K type strain sequencing project: providing services to taxonomists for standard genome sequencing and annotation.</title>
        <authorList>
            <consortium name="The Broad Institute Genomics Platform"/>
            <consortium name="The Broad Institute Genome Sequencing Center for Infectious Disease"/>
            <person name="Wu L."/>
            <person name="Ma J."/>
        </authorList>
    </citation>
    <scope>NUCLEOTIDE SEQUENCE [LARGE SCALE GENOMIC DNA]</scope>
    <source>
        <strain evidence="3">CGMCC 1.15922</strain>
    </source>
</reference>
<dbReference type="InterPro" id="IPR023210">
    <property type="entry name" value="NADP_OxRdtase_dom"/>
</dbReference>
<feature type="domain" description="NADP-dependent oxidoreductase" evidence="1">
    <location>
        <begin position="25"/>
        <end position="306"/>
    </location>
</feature>
<dbReference type="EMBL" id="BNAH01000001">
    <property type="protein sequence ID" value="GHE78041.1"/>
    <property type="molecule type" value="Genomic_DNA"/>
</dbReference>
<dbReference type="Proteomes" id="UP000626370">
    <property type="component" value="Unassembled WGS sequence"/>
</dbReference>
<dbReference type="RefSeq" id="WP_189376240.1">
    <property type="nucleotide sequence ID" value="NZ_BNAH01000001.1"/>
</dbReference>
<name>A0ABQ3IC61_9GAMM</name>
<dbReference type="Pfam" id="PF00248">
    <property type="entry name" value="Aldo_ket_red"/>
    <property type="match status" value="1"/>
</dbReference>
<accession>A0ABQ3IC61</accession>
<evidence type="ECO:0000313" key="3">
    <source>
        <dbReference type="Proteomes" id="UP000626370"/>
    </source>
</evidence>
<dbReference type="InterPro" id="IPR050523">
    <property type="entry name" value="AKR_Detox_Biosynth"/>
</dbReference>
<dbReference type="CDD" id="cd19092">
    <property type="entry name" value="AKR_BsYcsN_EcYdhF-like"/>
    <property type="match status" value="1"/>
</dbReference>
<comment type="caution">
    <text evidence="2">The sequence shown here is derived from an EMBL/GenBank/DDBJ whole genome shotgun (WGS) entry which is preliminary data.</text>
</comment>
<keyword evidence="3" id="KW-1185">Reference proteome</keyword>
<protein>
    <submittedName>
        <fullName evidence="2">Oxidoreductase</fullName>
    </submittedName>
</protein>
<gene>
    <name evidence="2" type="ORF">GCM10011501_02190</name>
</gene>
<dbReference type="InterPro" id="IPR036812">
    <property type="entry name" value="NAD(P)_OxRdtase_dom_sf"/>
</dbReference>
<evidence type="ECO:0000313" key="2">
    <source>
        <dbReference type="EMBL" id="GHE78041.1"/>
    </source>
</evidence>
<proteinExistence type="predicted"/>
<dbReference type="SUPFAM" id="SSF51430">
    <property type="entry name" value="NAD(P)-linked oxidoreductase"/>
    <property type="match status" value="1"/>
</dbReference>
<dbReference type="PANTHER" id="PTHR43364:SF1">
    <property type="entry name" value="OXIDOREDUCTASE YDHF"/>
    <property type="match status" value="1"/>
</dbReference>